<keyword evidence="6" id="KW-0808">Transferase</keyword>
<dbReference type="CDD" id="cd00082">
    <property type="entry name" value="HisKA"/>
    <property type="match status" value="1"/>
</dbReference>
<dbReference type="SMART" id="SM01080">
    <property type="entry name" value="CHASE2"/>
    <property type="match status" value="1"/>
</dbReference>
<name>A0ABM9D5Z0_9BACT</name>
<reference evidence="6 7" key="1">
    <citation type="submission" date="2022-03" db="EMBL/GenBank/DDBJ databases">
        <authorList>
            <person name="Koch H."/>
        </authorList>
    </citation>
    <scope>NUCLEOTIDE SEQUENCE [LARGE SCALE GENOMIC DNA]</scope>
    <source>
        <strain evidence="6 7">G1</strain>
    </source>
</reference>
<dbReference type="EMBL" id="OW150024">
    <property type="protein sequence ID" value="CAH2029839.1"/>
    <property type="molecule type" value="Genomic_DNA"/>
</dbReference>
<dbReference type="GO" id="GO:0004673">
    <property type="term" value="F:protein histidine kinase activity"/>
    <property type="evidence" value="ECO:0007669"/>
    <property type="project" value="UniProtKB-EC"/>
</dbReference>
<dbReference type="InterPro" id="IPR036097">
    <property type="entry name" value="HisK_dim/P_sf"/>
</dbReference>
<dbReference type="InterPro" id="IPR003594">
    <property type="entry name" value="HATPase_dom"/>
</dbReference>
<feature type="transmembrane region" description="Helical" evidence="4">
    <location>
        <begin position="280"/>
        <end position="298"/>
    </location>
</feature>
<keyword evidence="6" id="KW-0418">Kinase</keyword>
<evidence type="ECO:0000256" key="3">
    <source>
        <dbReference type="ARBA" id="ARBA00022553"/>
    </source>
</evidence>
<dbReference type="SUPFAM" id="SSF47384">
    <property type="entry name" value="Homodimeric domain of signal transducing histidine kinase"/>
    <property type="match status" value="1"/>
</dbReference>
<dbReference type="InterPro" id="IPR036890">
    <property type="entry name" value="HATPase_C_sf"/>
</dbReference>
<keyword evidence="3" id="KW-0597">Phosphoprotein</keyword>
<sequence>MKKIRFFMLLAMLVAFVATIEGLGLLAGIDAYFYDHFFRLRGSRETSDRVVVVAIDADSLAAFGRWPLPRHRYAALLDRLEHAAVVSFDLLLTEPSADDQQLAAAIRRHGSVILAGHLEQGGGLVEPSALFSPRGIAHVHVEPGVDHVVRELFHSIYRKGVLIPSLSSAVYEADRGRPIPRAAFSGDRDGLVQQDQHRINYYGPAGAFTTVSLVDVLEGRHSPDFFRDRLVLVGVTAPGIVDQVATPFSQLRTRMPGVELHATALNNLLDAGALRDVGQWFETTSLLVFSLLLARLFLAMREQQALLAWCASLILLPSASLALFVAGRWLPPAAFLVSGSAMFAAVYLRRLNTAVRRLDREYAAMVTLLGRGIGGEAGEVRENGGLLSLLSERGINEKIRRQSIMTARLVAMHKKLEALLKTERETLDNQIRFVEMLSHEYRTPLAIIRANLDILELRDTEAPRPFTAYYDKMKRAVSRLTEIMDISLRAERMDGSDNRMQQRHLELTGFVRLLFEESCALWTERTLYLELPEKGEVVIFADAALFKTVLLNLVDNAIKHSPPDEAVSIALQVGTGAAAISVCNRRPCIPAEELERVFDKYYRGRSSANIQGAGLGLYLVRKIVEQQGGTVQLSSSAEVGTRATVTMPLLRTDGEATAPGRHTSS</sequence>
<feature type="transmembrane region" description="Helical" evidence="4">
    <location>
        <begin position="329"/>
        <end position="348"/>
    </location>
</feature>
<dbReference type="SMART" id="SM00387">
    <property type="entry name" value="HATPase_c"/>
    <property type="match status" value="1"/>
</dbReference>
<keyword evidence="4" id="KW-1133">Transmembrane helix</keyword>
<evidence type="ECO:0000256" key="1">
    <source>
        <dbReference type="ARBA" id="ARBA00000085"/>
    </source>
</evidence>
<dbReference type="Gene3D" id="1.10.287.130">
    <property type="match status" value="1"/>
</dbReference>
<evidence type="ECO:0000256" key="2">
    <source>
        <dbReference type="ARBA" id="ARBA00012438"/>
    </source>
</evidence>
<evidence type="ECO:0000259" key="5">
    <source>
        <dbReference type="PROSITE" id="PS50109"/>
    </source>
</evidence>
<dbReference type="InterPro" id="IPR005467">
    <property type="entry name" value="His_kinase_dom"/>
</dbReference>
<evidence type="ECO:0000313" key="7">
    <source>
        <dbReference type="Proteomes" id="UP001295463"/>
    </source>
</evidence>
<dbReference type="Pfam" id="PF05226">
    <property type="entry name" value="CHASE2"/>
    <property type="match status" value="1"/>
</dbReference>
<accession>A0ABM9D5Z0</accession>
<keyword evidence="4" id="KW-0472">Membrane</keyword>
<proteinExistence type="predicted"/>
<gene>
    <name evidence="6" type="ORF">GEAMG1_0017</name>
</gene>
<dbReference type="SMART" id="SM00388">
    <property type="entry name" value="HisKA"/>
    <property type="match status" value="1"/>
</dbReference>
<keyword evidence="4" id="KW-0812">Transmembrane</keyword>
<dbReference type="PANTHER" id="PTHR43547:SF2">
    <property type="entry name" value="HYBRID SIGNAL TRANSDUCTION HISTIDINE KINASE C"/>
    <property type="match status" value="1"/>
</dbReference>
<comment type="catalytic activity">
    <reaction evidence="1">
        <text>ATP + protein L-histidine = ADP + protein N-phospho-L-histidine.</text>
        <dbReference type="EC" id="2.7.13.3"/>
    </reaction>
</comment>
<feature type="transmembrane region" description="Helical" evidence="4">
    <location>
        <begin position="305"/>
        <end position="323"/>
    </location>
</feature>
<dbReference type="EC" id="2.7.13.3" evidence="2"/>
<dbReference type="PANTHER" id="PTHR43547">
    <property type="entry name" value="TWO-COMPONENT HISTIDINE KINASE"/>
    <property type="match status" value="1"/>
</dbReference>
<dbReference type="InterPro" id="IPR003661">
    <property type="entry name" value="HisK_dim/P_dom"/>
</dbReference>
<dbReference type="RefSeq" id="WP_305730820.1">
    <property type="nucleotide sequence ID" value="NZ_OW150024.1"/>
</dbReference>
<dbReference type="PRINTS" id="PR00344">
    <property type="entry name" value="BCTRLSENSOR"/>
</dbReference>
<dbReference type="SUPFAM" id="SSF55874">
    <property type="entry name" value="ATPase domain of HSP90 chaperone/DNA topoisomerase II/histidine kinase"/>
    <property type="match status" value="1"/>
</dbReference>
<evidence type="ECO:0000256" key="4">
    <source>
        <dbReference type="SAM" id="Phobius"/>
    </source>
</evidence>
<evidence type="ECO:0000313" key="6">
    <source>
        <dbReference type="EMBL" id="CAH2029839.1"/>
    </source>
</evidence>
<feature type="domain" description="Histidine kinase" evidence="5">
    <location>
        <begin position="436"/>
        <end position="651"/>
    </location>
</feature>
<dbReference type="InterPro" id="IPR004358">
    <property type="entry name" value="Sig_transdc_His_kin-like_C"/>
</dbReference>
<dbReference type="Gene3D" id="3.30.565.10">
    <property type="entry name" value="Histidine kinase-like ATPase, C-terminal domain"/>
    <property type="match status" value="1"/>
</dbReference>
<dbReference type="Proteomes" id="UP001295463">
    <property type="component" value="Chromosome"/>
</dbReference>
<dbReference type="PROSITE" id="PS50109">
    <property type="entry name" value="HIS_KIN"/>
    <property type="match status" value="1"/>
</dbReference>
<dbReference type="Pfam" id="PF00512">
    <property type="entry name" value="HisKA"/>
    <property type="match status" value="1"/>
</dbReference>
<organism evidence="6 7">
    <name type="scientific">Trichlorobacter ammonificans</name>
    <dbReference type="NCBI Taxonomy" id="2916410"/>
    <lineage>
        <taxon>Bacteria</taxon>
        <taxon>Pseudomonadati</taxon>
        <taxon>Thermodesulfobacteriota</taxon>
        <taxon>Desulfuromonadia</taxon>
        <taxon>Geobacterales</taxon>
        <taxon>Geobacteraceae</taxon>
        <taxon>Trichlorobacter</taxon>
    </lineage>
</organism>
<dbReference type="Pfam" id="PF02518">
    <property type="entry name" value="HATPase_c"/>
    <property type="match status" value="1"/>
</dbReference>
<dbReference type="InterPro" id="IPR007890">
    <property type="entry name" value="CHASE2"/>
</dbReference>
<keyword evidence="7" id="KW-1185">Reference proteome</keyword>
<protein>
    <recommendedName>
        <fullName evidence="2">histidine kinase</fullName>
        <ecNumber evidence="2">2.7.13.3</ecNumber>
    </recommendedName>
</protein>